<dbReference type="SMART" id="SM00387">
    <property type="entry name" value="HATPase_c"/>
    <property type="match status" value="1"/>
</dbReference>
<reference evidence="11 12" key="1">
    <citation type="submission" date="2019-05" db="EMBL/GenBank/DDBJ databases">
        <title>We sequenced the genome of Paenibacillus hemerocallicola KCTC 33185 for further insight into its adaptation and study the phylogeny of Paenibacillus.</title>
        <authorList>
            <person name="Narsing Rao M.P."/>
        </authorList>
    </citation>
    <scope>NUCLEOTIDE SEQUENCE [LARGE SCALE GENOMIC DNA]</scope>
    <source>
        <strain evidence="11 12">KCTC 33185</strain>
    </source>
</reference>
<evidence type="ECO:0000313" key="12">
    <source>
        <dbReference type="Proteomes" id="UP000307943"/>
    </source>
</evidence>
<evidence type="ECO:0000256" key="5">
    <source>
        <dbReference type="ARBA" id="ARBA00022692"/>
    </source>
</evidence>
<comment type="subcellular location">
    <subcellularLocation>
        <location evidence="1">Cell membrane</location>
        <topology evidence="1">Multi-pass membrane protein</topology>
    </subcellularLocation>
</comment>
<dbReference type="InterPro" id="IPR033479">
    <property type="entry name" value="dCache_1"/>
</dbReference>
<evidence type="ECO:0000313" key="11">
    <source>
        <dbReference type="EMBL" id="TNJ66989.1"/>
    </source>
</evidence>
<dbReference type="GO" id="GO:0005886">
    <property type="term" value="C:plasma membrane"/>
    <property type="evidence" value="ECO:0007669"/>
    <property type="project" value="UniProtKB-SubCell"/>
</dbReference>
<feature type="domain" description="HAMP" evidence="10">
    <location>
        <begin position="321"/>
        <end position="374"/>
    </location>
</feature>
<dbReference type="PANTHER" id="PTHR34220">
    <property type="entry name" value="SENSOR HISTIDINE KINASE YPDA"/>
    <property type="match status" value="1"/>
</dbReference>
<dbReference type="PANTHER" id="PTHR34220:SF7">
    <property type="entry name" value="SENSOR HISTIDINE KINASE YPDA"/>
    <property type="match status" value="1"/>
</dbReference>
<dbReference type="Gene3D" id="6.10.340.10">
    <property type="match status" value="1"/>
</dbReference>
<proteinExistence type="predicted"/>
<feature type="transmembrane region" description="Helical" evidence="9">
    <location>
        <begin position="302"/>
        <end position="324"/>
    </location>
</feature>
<organism evidence="11 12">
    <name type="scientific">Paenibacillus hemerocallicola</name>
    <dbReference type="NCBI Taxonomy" id="1172614"/>
    <lineage>
        <taxon>Bacteria</taxon>
        <taxon>Bacillati</taxon>
        <taxon>Bacillota</taxon>
        <taxon>Bacilli</taxon>
        <taxon>Bacillales</taxon>
        <taxon>Paenibacillaceae</taxon>
        <taxon>Paenibacillus</taxon>
    </lineage>
</organism>
<dbReference type="Proteomes" id="UP000307943">
    <property type="component" value="Unassembled WGS sequence"/>
</dbReference>
<keyword evidence="8 9" id="KW-0472">Membrane</keyword>
<dbReference type="CDD" id="cd06225">
    <property type="entry name" value="HAMP"/>
    <property type="match status" value="1"/>
</dbReference>
<dbReference type="GO" id="GO:0000155">
    <property type="term" value="F:phosphorelay sensor kinase activity"/>
    <property type="evidence" value="ECO:0007669"/>
    <property type="project" value="InterPro"/>
</dbReference>
<keyword evidence="6" id="KW-0418">Kinase</keyword>
<keyword evidence="3" id="KW-0597">Phosphoprotein</keyword>
<evidence type="ECO:0000256" key="3">
    <source>
        <dbReference type="ARBA" id="ARBA00022553"/>
    </source>
</evidence>
<dbReference type="Pfam" id="PF06580">
    <property type="entry name" value="His_kinase"/>
    <property type="match status" value="1"/>
</dbReference>
<dbReference type="SUPFAM" id="SSF55874">
    <property type="entry name" value="ATPase domain of HSP90 chaperone/DNA topoisomerase II/histidine kinase"/>
    <property type="match status" value="1"/>
</dbReference>
<dbReference type="InterPro" id="IPR003660">
    <property type="entry name" value="HAMP_dom"/>
</dbReference>
<dbReference type="OrthoDB" id="9776552at2"/>
<protein>
    <submittedName>
        <fullName evidence="11">HAMP domain-containing protein</fullName>
    </submittedName>
</protein>
<evidence type="ECO:0000256" key="7">
    <source>
        <dbReference type="ARBA" id="ARBA00022989"/>
    </source>
</evidence>
<dbReference type="InterPro" id="IPR010559">
    <property type="entry name" value="Sig_transdc_His_kin_internal"/>
</dbReference>
<dbReference type="Pfam" id="PF00672">
    <property type="entry name" value="HAMP"/>
    <property type="match status" value="1"/>
</dbReference>
<evidence type="ECO:0000256" key="1">
    <source>
        <dbReference type="ARBA" id="ARBA00004651"/>
    </source>
</evidence>
<evidence type="ECO:0000256" key="2">
    <source>
        <dbReference type="ARBA" id="ARBA00022475"/>
    </source>
</evidence>
<keyword evidence="2" id="KW-1003">Cell membrane</keyword>
<keyword evidence="7 9" id="KW-1133">Transmembrane helix</keyword>
<evidence type="ECO:0000256" key="8">
    <source>
        <dbReference type="ARBA" id="ARBA00023136"/>
    </source>
</evidence>
<dbReference type="InterPro" id="IPR036890">
    <property type="entry name" value="HATPase_C_sf"/>
</dbReference>
<dbReference type="SMART" id="SM00304">
    <property type="entry name" value="HAMP"/>
    <property type="match status" value="1"/>
</dbReference>
<dbReference type="EMBL" id="VDCQ01000007">
    <property type="protein sequence ID" value="TNJ66989.1"/>
    <property type="molecule type" value="Genomic_DNA"/>
</dbReference>
<dbReference type="PROSITE" id="PS50885">
    <property type="entry name" value="HAMP"/>
    <property type="match status" value="1"/>
</dbReference>
<keyword evidence="4" id="KW-0808">Transferase</keyword>
<dbReference type="Pfam" id="PF02743">
    <property type="entry name" value="dCache_1"/>
    <property type="match status" value="1"/>
</dbReference>
<comment type="caution">
    <text evidence="11">The sequence shown here is derived from an EMBL/GenBank/DDBJ whole genome shotgun (WGS) entry which is preliminary data.</text>
</comment>
<evidence type="ECO:0000256" key="4">
    <source>
        <dbReference type="ARBA" id="ARBA00022679"/>
    </source>
</evidence>
<dbReference type="InterPro" id="IPR050640">
    <property type="entry name" value="Bact_2-comp_sensor_kinase"/>
</dbReference>
<feature type="transmembrane region" description="Helical" evidence="9">
    <location>
        <begin position="20"/>
        <end position="44"/>
    </location>
</feature>
<name>A0A5C4TEX5_9BACL</name>
<sequence length="617" mass="70304">MDSNKKPERDSGRQGKSYSIYKRMIVLIVCFFCIPFLISGVYWYNQASRMIETKAVEHGRQLVDFMNGHLASYFEQLEVTTSSVLSSQLLKTYLSKQTYDEYDQYDFTQRASNDIFLHLLSNRADIFNVSIVGNNGLVASSFSYKSALEAYNRYSKSNEIGAKFSIKGIRWIDGTPVLTIVRNLINNASYRSEGMLIVDIKYGIIADLIQRMSLGQSGQLWVYDDEGEIIYSADPDTWGKPMEENFPSIPLISGRDSRIDQSADGKTLTVYNRLDVADWEVANRVSVDELVGNLNNLSTMTVLIGALLVLLALAVMCTILFVLTRSIRSLQFLMKKAESGDLEVRAPVHHPTLEIANLYRSFNSMVDEINRLVRVVHLAKLKEKEMELRQMESRLMLMQSQINPHFLYNTLEVVNSYAIEAGVDQVSRMIVAISKMFRYNLHDLKSKVSLAEELEHLETYLSIQRERFPGLVVETQFDGQTVDKVPAVRLVLQPIVENCFKHGFENRESNTMWIRIEGHAEENRYQLKVIDRGAGIDPQTAEWLNARFAADDKGLPENSLRHGEEPHIGMWNVHSRIRLAFGPSYGLRVACPDGAGTEIELTLPLEETDDEHPDRRR</sequence>
<evidence type="ECO:0000259" key="10">
    <source>
        <dbReference type="PROSITE" id="PS50885"/>
    </source>
</evidence>
<dbReference type="AlphaFoldDB" id="A0A5C4TEX5"/>
<dbReference type="SUPFAM" id="SSF158472">
    <property type="entry name" value="HAMP domain-like"/>
    <property type="match status" value="1"/>
</dbReference>
<gene>
    <name evidence="11" type="ORF">FE784_07245</name>
</gene>
<evidence type="ECO:0000256" key="6">
    <source>
        <dbReference type="ARBA" id="ARBA00022777"/>
    </source>
</evidence>
<dbReference type="InterPro" id="IPR003594">
    <property type="entry name" value="HATPase_dom"/>
</dbReference>
<dbReference type="Gene3D" id="3.30.565.10">
    <property type="entry name" value="Histidine kinase-like ATPase, C-terminal domain"/>
    <property type="match status" value="1"/>
</dbReference>
<keyword evidence="12" id="KW-1185">Reference proteome</keyword>
<dbReference type="RefSeq" id="WP_139601474.1">
    <property type="nucleotide sequence ID" value="NZ_VDCQ01000007.1"/>
</dbReference>
<dbReference type="Pfam" id="PF02518">
    <property type="entry name" value="HATPase_c"/>
    <property type="match status" value="1"/>
</dbReference>
<keyword evidence="5 9" id="KW-0812">Transmembrane</keyword>
<accession>A0A5C4TEX5</accession>
<evidence type="ECO:0000256" key="9">
    <source>
        <dbReference type="SAM" id="Phobius"/>
    </source>
</evidence>